<sequence length="399" mass="43961">MWTRRTSLRPRVAERKQLLPFAALSASYFAHIGFFNPYLPLWLKELGFGLIAISVLTSVQSATRLFAPYAWGTLSDRTGERVKLLRYGATVALLLSIGLWFPLGGVALFTVLLFMFTHTSAMMPMSEAALAHLVSQGGAFDARRYGRVRLWGSLGFLLTVVVAGWWFERFGMGHFPAWTLGTLAAVTASVWLLPDFKEAAHFEADHPDMWPVLRQPPVRWFFAAVFFHVLAHIFIYVFFSLYLDSLGYSKTVIGLLWAVSVVIEIGWFFTQGRWLPLISLTGWLALAAVLMALRMGLTAGLPLVWPLLLLAQALHAITFAAHHTVCIALLSHHFPGRLRGRGQALYTVIGYGLPGVMGGLGGGLLSSAFGLASVFWLSAACALVATGCALRLRALEHRV</sequence>
<feature type="transmembrane region" description="Helical" evidence="8">
    <location>
        <begin position="251"/>
        <end position="270"/>
    </location>
</feature>
<keyword evidence="6 8" id="KW-1133">Transmembrane helix</keyword>
<dbReference type="GO" id="GO:0030395">
    <property type="term" value="F:lactose binding"/>
    <property type="evidence" value="ECO:0007669"/>
    <property type="project" value="TreeGrafter"/>
</dbReference>
<dbReference type="SUPFAM" id="SSF103473">
    <property type="entry name" value="MFS general substrate transporter"/>
    <property type="match status" value="1"/>
</dbReference>
<evidence type="ECO:0000256" key="2">
    <source>
        <dbReference type="ARBA" id="ARBA00022448"/>
    </source>
</evidence>
<feature type="transmembrane region" description="Helical" evidence="8">
    <location>
        <begin position="20"/>
        <end position="39"/>
    </location>
</feature>
<feature type="transmembrane region" description="Helical" evidence="8">
    <location>
        <begin position="173"/>
        <end position="193"/>
    </location>
</feature>
<evidence type="ECO:0000256" key="8">
    <source>
        <dbReference type="SAM" id="Phobius"/>
    </source>
</evidence>
<feature type="domain" description="Major facilitator superfamily associated" evidence="9">
    <location>
        <begin position="28"/>
        <end position="375"/>
    </location>
</feature>
<evidence type="ECO:0000313" key="11">
    <source>
        <dbReference type="Proteomes" id="UP000545507"/>
    </source>
</evidence>
<feature type="transmembrane region" description="Helical" evidence="8">
    <location>
        <begin position="344"/>
        <end position="365"/>
    </location>
</feature>
<keyword evidence="4" id="KW-0997">Cell inner membrane</keyword>
<dbReference type="GO" id="GO:0015528">
    <property type="term" value="F:lactose:proton symporter activity"/>
    <property type="evidence" value="ECO:0007669"/>
    <property type="project" value="TreeGrafter"/>
</dbReference>
<dbReference type="AlphaFoldDB" id="A0A7Y8L098"/>
<dbReference type="EMBL" id="VYGV01000027">
    <property type="protein sequence ID" value="NWF48462.1"/>
    <property type="molecule type" value="Genomic_DNA"/>
</dbReference>
<evidence type="ECO:0000256" key="7">
    <source>
        <dbReference type="ARBA" id="ARBA00023136"/>
    </source>
</evidence>
<dbReference type="PANTHER" id="PTHR23522">
    <property type="entry name" value="BLL5896 PROTEIN"/>
    <property type="match status" value="1"/>
</dbReference>
<feature type="transmembrane region" description="Helical" evidence="8">
    <location>
        <begin position="150"/>
        <end position="167"/>
    </location>
</feature>
<keyword evidence="2" id="KW-0813">Transport</keyword>
<proteinExistence type="predicted"/>
<dbReference type="PIRSF" id="PIRSF004925">
    <property type="entry name" value="HcaT"/>
    <property type="match status" value="1"/>
</dbReference>
<feature type="transmembrane region" description="Helical" evidence="8">
    <location>
        <begin position="87"/>
        <end position="116"/>
    </location>
</feature>
<evidence type="ECO:0000256" key="5">
    <source>
        <dbReference type="ARBA" id="ARBA00022692"/>
    </source>
</evidence>
<accession>A0A7Y8L098</accession>
<feature type="transmembrane region" description="Helical" evidence="8">
    <location>
        <begin position="303"/>
        <end position="332"/>
    </location>
</feature>
<dbReference type="NCBIfam" id="NF037955">
    <property type="entry name" value="mfs"/>
    <property type="match status" value="1"/>
</dbReference>
<reference evidence="10 11" key="1">
    <citation type="submission" date="2019-09" db="EMBL/GenBank/DDBJ databases">
        <title>Hydrogenophaga aromatica sp. nov., isolated from a para-xylene-degrading enrichment culture.</title>
        <authorList>
            <person name="Tancsics A."/>
            <person name="Banerjee S."/>
        </authorList>
    </citation>
    <scope>NUCLEOTIDE SEQUENCE [LARGE SCALE GENOMIC DNA]</scope>
    <source>
        <strain evidence="10 11">D2P1</strain>
    </source>
</reference>
<dbReference type="Pfam" id="PF12832">
    <property type="entry name" value="MFS_1_like"/>
    <property type="match status" value="1"/>
</dbReference>
<evidence type="ECO:0000256" key="6">
    <source>
        <dbReference type="ARBA" id="ARBA00022989"/>
    </source>
</evidence>
<keyword evidence="11" id="KW-1185">Reference proteome</keyword>
<feature type="transmembrane region" description="Helical" evidence="8">
    <location>
        <begin position="220"/>
        <end position="239"/>
    </location>
</feature>
<organism evidence="10 11">
    <name type="scientific">Hydrogenophaga aromaticivorans</name>
    <dbReference type="NCBI Taxonomy" id="2610898"/>
    <lineage>
        <taxon>Bacteria</taxon>
        <taxon>Pseudomonadati</taxon>
        <taxon>Pseudomonadota</taxon>
        <taxon>Betaproteobacteria</taxon>
        <taxon>Burkholderiales</taxon>
        <taxon>Comamonadaceae</taxon>
        <taxon>Hydrogenophaga</taxon>
    </lineage>
</organism>
<feature type="transmembrane region" description="Helical" evidence="8">
    <location>
        <begin position="371"/>
        <end position="392"/>
    </location>
</feature>
<dbReference type="InterPro" id="IPR036259">
    <property type="entry name" value="MFS_trans_sf"/>
</dbReference>
<evidence type="ECO:0000256" key="3">
    <source>
        <dbReference type="ARBA" id="ARBA00022475"/>
    </source>
</evidence>
<dbReference type="PANTHER" id="PTHR23522:SF10">
    <property type="entry name" value="3-PHENYLPROPIONIC ACID TRANSPORTER-RELATED"/>
    <property type="match status" value="1"/>
</dbReference>
<evidence type="ECO:0000313" key="10">
    <source>
        <dbReference type="EMBL" id="NWF48462.1"/>
    </source>
</evidence>
<dbReference type="Proteomes" id="UP000545507">
    <property type="component" value="Unassembled WGS sequence"/>
</dbReference>
<dbReference type="Gene3D" id="1.20.1250.20">
    <property type="entry name" value="MFS general substrate transporter like domains"/>
    <property type="match status" value="2"/>
</dbReference>
<dbReference type="InterPro" id="IPR024989">
    <property type="entry name" value="MFS_assoc_dom"/>
</dbReference>
<keyword evidence="7 8" id="KW-0472">Membrane</keyword>
<feature type="transmembrane region" description="Helical" evidence="8">
    <location>
        <begin position="277"/>
        <end position="297"/>
    </location>
</feature>
<keyword evidence="5 8" id="KW-0812">Transmembrane</keyword>
<dbReference type="GO" id="GO:0005886">
    <property type="term" value="C:plasma membrane"/>
    <property type="evidence" value="ECO:0007669"/>
    <property type="project" value="UniProtKB-SubCell"/>
</dbReference>
<keyword evidence="3" id="KW-1003">Cell membrane</keyword>
<gene>
    <name evidence="10" type="ORF">F3K02_24865</name>
</gene>
<dbReference type="InterPro" id="IPR026032">
    <property type="entry name" value="HcaT-like"/>
</dbReference>
<protein>
    <submittedName>
        <fullName evidence="10">MFS transporter</fullName>
    </submittedName>
</protein>
<evidence type="ECO:0000256" key="1">
    <source>
        <dbReference type="ARBA" id="ARBA00004429"/>
    </source>
</evidence>
<evidence type="ECO:0000256" key="4">
    <source>
        <dbReference type="ARBA" id="ARBA00022519"/>
    </source>
</evidence>
<evidence type="ECO:0000259" key="9">
    <source>
        <dbReference type="Pfam" id="PF12832"/>
    </source>
</evidence>
<comment type="caution">
    <text evidence="10">The sequence shown here is derived from an EMBL/GenBank/DDBJ whole genome shotgun (WGS) entry which is preliminary data.</text>
</comment>
<name>A0A7Y8L098_9BURK</name>
<comment type="subcellular location">
    <subcellularLocation>
        <location evidence="1">Cell inner membrane</location>
        <topology evidence="1">Multi-pass membrane protein</topology>
    </subcellularLocation>
</comment>